<reference evidence="1 2" key="1">
    <citation type="submission" date="2020-09" db="EMBL/GenBank/DDBJ databases">
        <title>Genome sequences of type strains of Chitinophaga qingshengii and Chitinophaga varians.</title>
        <authorList>
            <person name="Kittiwongwattana C."/>
        </authorList>
    </citation>
    <scope>NUCLEOTIDE SEQUENCE [LARGE SCALE GENOMIC DNA]</scope>
    <source>
        <strain evidence="1 2">JCM 30026</strain>
    </source>
</reference>
<proteinExistence type="predicted"/>
<evidence type="ECO:0000313" key="2">
    <source>
        <dbReference type="Proteomes" id="UP000659124"/>
    </source>
</evidence>
<organism evidence="1 2">
    <name type="scientific">Chitinophaga qingshengii</name>
    <dbReference type="NCBI Taxonomy" id="1569794"/>
    <lineage>
        <taxon>Bacteria</taxon>
        <taxon>Pseudomonadati</taxon>
        <taxon>Bacteroidota</taxon>
        <taxon>Chitinophagia</taxon>
        <taxon>Chitinophagales</taxon>
        <taxon>Chitinophagaceae</taxon>
        <taxon>Chitinophaga</taxon>
    </lineage>
</organism>
<keyword evidence="2" id="KW-1185">Reference proteome</keyword>
<sequence length="72" mass="8274">MIIAKQLTGIIESLQQATNRQQVSHIIDGISGEDTVQLKTWLESQSPLEWNSTQWDSFRYALICLRKCPELL</sequence>
<dbReference type="Proteomes" id="UP000659124">
    <property type="component" value="Unassembled WGS sequence"/>
</dbReference>
<protein>
    <submittedName>
        <fullName evidence="1">Uncharacterized protein</fullName>
    </submittedName>
</protein>
<dbReference type="RefSeq" id="WP_188091799.1">
    <property type="nucleotide sequence ID" value="NZ_JACVFC010000006.1"/>
</dbReference>
<accession>A0ABR7TYS5</accession>
<dbReference type="EMBL" id="JACVFC010000006">
    <property type="protein sequence ID" value="MBC9934709.1"/>
    <property type="molecule type" value="Genomic_DNA"/>
</dbReference>
<name>A0ABR7TYS5_9BACT</name>
<evidence type="ECO:0000313" key="1">
    <source>
        <dbReference type="EMBL" id="MBC9934709.1"/>
    </source>
</evidence>
<gene>
    <name evidence="1" type="ORF">ICL07_30305</name>
</gene>
<comment type="caution">
    <text evidence="1">The sequence shown here is derived from an EMBL/GenBank/DDBJ whole genome shotgun (WGS) entry which is preliminary data.</text>
</comment>